<sequence>MYTGIPVLVLDAGETKSRHKRRINIYIVEKGTCFTLWSDVIDNLSRYSRQENFHTLYYSKDHSLRVGLSFDNERDANDFYTRVCSLTENPRNIALSSPASKKSLSAIDTAHYFNRYNQKRKPNKALISSPCGFNHVVSVHREDVDRYFSLQSLVNNLSIGSNVEKSNNHESKIQFQHSSASSLSLCYSDSTLSKNQYDRTSRKKRPAPKCPDSILSVPVPQNTKL</sequence>
<name>A0A0K2UTS1_LEPSM</name>
<dbReference type="GO" id="GO:0003700">
    <property type="term" value="F:DNA-binding transcription factor activity"/>
    <property type="evidence" value="ECO:0007669"/>
    <property type="project" value="InterPro"/>
</dbReference>
<protein>
    <submittedName>
        <fullName evidence="3">Putative LOC100876325 [Megachile rotundata]</fullName>
    </submittedName>
</protein>
<dbReference type="InterPro" id="IPR039142">
    <property type="entry name" value="NRF1/Ewg"/>
</dbReference>
<evidence type="ECO:0000256" key="1">
    <source>
        <dbReference type="SAM" id="MobiDB-lite"/>
    </source>
</evidence>
<dbReference type="OrthoDB" id="10021476at2759"/>
<evidence type="ECO:0000313" key="3">
    <source>
        <dbReference type="EMBL" id="CDW41111.1"/>
    </source>
</evidence>
<dbReference type="GO" id="GO:0006357">
    <property type="term" value="P:regulation of transcription by RNA polymerase II"/>
    <property type="evidence" value="ECO:0007669"/>
    <property type="project" value="InterPro"/>
</dbReference>
<organism evidence="3">
    <name type="scientific">Lepeophtheirus salmonis</name>
    <name type="common">Salmon louse</name>
    <name type="synonym">Caligus salmonis</name>
    <dbReference type="NCBI Taxonomy" id="72036"/>
    <lineage>
        <taxon>Eukaryota</taxon>
        <taxon>Metazoa</taxon>
        <taxon>Ecdysozoa</taxon>
        <taxon>Arthropoda</taxon>
        <taxon>Crustacea</taxon>
        <taxon>Multicrustacea</taxon>
        <taxon>Hexanauplia</taxon>
        <taxon>Copepoda</taxon>
        <taxon>Siphonostomatoida</taxon>
        <taxon>Caligidae</taxon>
        <taxon>Lepeophtheirus</taxon>
    </lineage>
</organism>
<dbReference type="AlphaFoldDB" id="A0A0K2UTS1"/>
<dbReference type="EMBL" id="HACA01023750">
    <property type="protein sequence ID" value="CDW41111.1"/>
    <property type="molecule type" value="Transcribed_RNA"/>
</dbReference>
<feature type="region of interest" description="Disordered" evidence="1">
    <location>
        <begin position="195"/>
        <end position="225"/>
    </location>
</feature>
<feature type="domain" description="WH1" evidence="2">
    <location>
        <begin position="1"/>
        <end position="90"/>
    </location>
</feature>
<dbReference type="PANTHER" id="PTHR20338">
    <property type="entry name" value="NUCLEAR RESPIRATORY FACTOR 1"/>
    <property type="match status" value="1"/>
</dbReference>
<proteinExistence type="predicted"/>
<reference evidence="3" key="1">
    <citation type="submission" date="2014-05" db="EMBL/GenBank/DDBJ databases">
        <authorList>
            <person name="Chronopoulou M."/>
        </authorList>
    </citation>
    <scope>NUCLEOTIDE SEQUENCE</scope>
    <source>
        <tissue evidence="3">Whole organism</tissue>
    </source>
</reference>
<dbReference type="InterPro" id="IPR011993">
    <property type="entry name" value="PH-like_dom_sf"/>
</dbReference>
<dbReference type="Gene3D" id="2.30.29.30">
    <property type="entry name" value="Pleckstrin-homology domain (PH domain)/Phosphotyrosine-binding domain (PTB)"/>
    <property type="match status" value="1"/>
</dbReference>
<accession>A0A0K2UTS1</accession>
<dbReference type="PROSITE" id="PS50229">
    <property type="entry name" value="WH1"/>
    <property type="match status" value="1"/>
</dbReference>
<evidence type="ECO:0000259" key="2">
    <source>
        <dbReference type="PROSITE" id="PS50229"/>
    </source>
</evidence>
<dbReference type="InterPro" id="IPR000697">
    <property type="entry name" value="WH1/EVH1_dom"/>
</dbReference>